<keyword evidence="4" id="KW-0479">Metal-binding</keyword>
<dbReference type="GO" id="GO:0046872">
    <property type="term" value="F:metal ion binding"/>
    <property type="evidence" value="ECO:0007669"/>
    <property type="project" value="UniProtKB-KW"/>
</dbReference>
<dbReference type="InterPro" id="IPR038371">
    <property type="entry name" value="Cu_polyphenol_OxRdtase_sf"/>
</dbReference>
<dbReference type="Proteomes" id="UP000022433">
    <property type="component" value="Unassembled WGS sequence"/>
</dbReference>
<evidence type="ECO:0000256" key="1">
    <source>
        <dbReference type="ARBA" id="ARBA00000553"/>
    </source>
</evidence>
<dbReference type="AlphaFoldDB" id="A0AAN4N245"/>
<evidence type="ECO:0000256" key="8">
    <source>
        <dbReference type="ARBA" id="ARBA00049893"/>
    </source>
</evidence>
<evidence type="ECO:0000256" key="6">
    <source>
        <dbReference type="ARBA" id="ARBA00047989"/>
    </source>
</evidence>
<name>A0AAN4N245_BACFG</name>
<evidence type="ECO:0000313" key="10">
    <source>
        <dbReference type="Proteomes" id="UP000022433"/>
    </source>
</evidence>
<dbReference type="Gene3D" id="3.60.140.10">
    <property type="entry name" value="CNF1/YfiH-like putative cysteine hydrolases"/>
    <property type="match status" value="1"/>
</dbReference>
<dbReference type="Pfam" id="PF02578">
    <property type="entry name" value="Cu-oxidase_4"/>
    <property type="match status" value="1"/>
</dbReference>
<dbReference type="InterPro" id="IPR003730">
    <property type="entry name" value="Cu_polyphenol_OxRdtase"/>
</dbReference>
<reference evidence="9 10" key="1">
    <citation type="submission" date="2014-02" db="EMBL/GenBank/DDBJ databases">
        <authorList>
            <person name="Sears C."/>
            <person name="Carroll K."/>
            <person name="Sack B.R."/>
            <person name="Qadri F."/>
            <person name="Myers L.L."/>
            <person name="Chung G.-T."/>
            <person name="Escheverria P."/>
            <person name="Fraser C.M."/>
            <person name="Sadzewicz L."/>
            <person name="Shefchek K.A."/>
            <person name="Tallon L."/>
            <person name="Das S.P."/>
            <person name="Daugherty S."/>
            <person name="Mongodin E.F."/>
        </authorList>
    </citation>
    <scope>NUCLEOTIDE SEQUENCE [LARGE SCALE GENOMIC DNA]</scope>
    <source>
        <strain evidence="9 10">1007-1-F #10</strain>
    </source>
</reference>
<evidence type="ECO:0000256" key="3">
    <source>
        <dbReference type="ARBA" id="ARBA00022679"/>
    </source>
</evidence>
<comment type="caution">
    <text evidence="9">The sequence shown here is derived from an EMBL/GenBank/DDBJ whole genome shotgun (WGS) entry which is preliminary data.</text>
</comment>
<comment type="catalytic activity">
    <reaction evidence="6">
        <text>adenosine + H2O + H(+) = inosine + NH4(+)</text>
        <dbReference type="Rhea" id="RHEA:24408"/>
        <dbReference type="ChEBI" id="CHEBI:15377"/>
        <dbReference type="ChEBI" id="CHEBI:15378"/>
        <dbReference type="ChEBI" id="CHEBI:16335"/>
        <dbReference type="ChEBI" id="CHEBI:17596"/>
        <dbReference type="ChEBI" id="CHEBI:28938"/>
        <dbReference type="EC" id="3.5.4.4"/>
    </reaction>
    <physiologicalReaction direction="left-to-right" evidence="6">
        <dbReference type="Rhea" id="RHEA:24409"/>
    </physiologicalReaction>
</comment>
<dbReference type="InterPro" id="IPR011324">
    <property type="entry name" value="Cytotoxic_necrot_fac-like_cat"/>
</dbReference>
<evidence type="ECO:0000256" key="5">
    <source>
        <dbReference type="ARBA" id="ARBA00022833"/>
    </source>
</evidence>
<protein>
    <submittedName>
        <fullName evidence="9">Multi-copper polyphenol oxidoreductase laccase family protein</fullName>
    </submittedName>
</protein>
<comment type="catalytic activity">
    <reaction evidence="7">
        <text>adenosine + phosphate = alpha-D-ribose 1-phosphate + adenine</text>
        <dbReference type="Rhea" id="RHEA:27642"/>
        <dbReference type="ChEBI" id="CHEBI:16335"/>
        <dbReference type="ChEBI" id="CHEBI:16708"/>
        <dbReference type="ChEBI" id="CHEBI:43474"/>
        <dbReference type="ChEBI" id="CHEBI:57720"/>
        <dbReference type="EC" id="2.4.2.1"/>
    </reaction>
    <physiologicalReaction direction="left-to-right" evidence="7">
        <dbReference type="Rhea" id="RHEA:27643"/>
    </physiologicalReaction>
</comment>
<sequence>MSRISFRHSVTHKYHIDLWEANRQQLLDFGVPGVQIEIADICTYIRHEDFFSARRLGIKSGRILSGIMINS</sequence>
<dbReference type="GO" id="GO:0017061">
    <property type="term" value="F:S-methyl-5-thioadenosine phosphorylase activity"/>
    <property type="evidence" value="ECO:0007669"/>
    <property type="project" value="UniProtKB-EC"/>
</dbReference>
<keyword evidence="3" id="KW-0808">Transferase</keyword>
<evidence type="ECO:0000256" key="4">
    <source>
        <dbReference type="ARBA" id="ARBA00022723"/>
    </source>
</evidence>
<comment type="catalytic activity">
    <reaction evidence="8">
        <text>S-methyl-5'-thioadenosine + phosphate = 5-(methylsulfanyl)-alpha-D-ribose 1-phosphate + adenine</text>
        <dbReference type="Rhea" id="RHEA:11852"/>
        <dbReference type="ChEBI" id="CHEBI:16708"/>
        <dbReference type="ChEBI" id="CHEBI:17509"/>
        <dbReference type="ChEBI" id="CHEBI:43474"/>
        <dbReference type="ChEBI" id="CHEBI:58533"/>
        <dbReference type="EC" id="2.4.2.28"/>
    </reaction>
    <physiologicalReaction direction="left-to-right" evidence="8">
        <dbReference type="Rhea" id="RHEA:11853"/>
    </physiologicalReaction>
</comment>
<organism evidence="9 10">
    <name type="scientific">Bacteroides fragilis str. 1007-1-F #10</name>
    <dbReference type="NCBI Taxonomy" id="1339295"/>
    <lineage>
        <taxon>Bacteria</taxon>
        <taxon>Pseudomonadati</taxon>
        <taxon>Bacteroidota</taxon>
        <taxon>Bacteroidia</taxon>
        <taxon>Bacteroidales</taxon>
        <taxon>Bacteroidaceae</taxon>
        <taxon>Bacteroides</taxon>
    </lineage>
</organism>
<evidence type="ECO:0000256" key="7">
    <source>
        <dbReference type="ARBA" id="ARBA00048968"/>
    </source>
</evidence>
<accession>A0AAN4N245</accession>
<comment type="similarity">
    <text evidence="2">Belongs to the purine nucleoside phosphorylase YfiH/LACC1 family.</text>
</comment>
<comment type="catalytic activity">
    <reaction evidence="1">
        <text>inosine + phosphate = alpha-D-ribose 1-phosphate + hypoxanthine</text>
        <dbReference type="Rhea" id="RHEA:27646"/>
        <dbReference type="ChEBI" id="CHEBI:17368"/>
        <dbReference type="ChEBI" id="CHEBI:17596"/>
        <dbReference type="ChEBI" id="CHEBI:43474"/>
        <dbReference type="ChEBI" id="CHEBI:57720"/>
        <dbReference type="EC" id="2.4.2.1"/>
    </reaction>
    <physiologicalReaction direction="left-to-right" evidence="1">
        <dbReference type="Rhea" id="RHEA:27647"/>
    </physiologicalReaction>
</comment>
<proteinExistence type="inferred from homology"/>
<gene>
    <name evidence="9" type="ORF">M104_1325</name>
</gene>
<evidence type="ECO:0000313" key="9">
    <source>
        <dbReference type="EMBL" id="EYA15654.1"/>
    </source>
</evidence>
<keyword evidence="5" id="KW-0862">Zinc</keyword>
<evidence type="ECO:0000256" key="2">
    <source>
        <dbReference type="ARBA" id="ARBA00007353"/>
    </source>
</evidence>
<dbReference type="SUPFAM" id="SSF64438">
    <property type="entry name" value="CNF1/YfiH-like putative cysteine hydrolases"/>
    <property type="match status" value="1"/>
</dbReference>
<dbReference type="EMBL" id="JGEA01000015">
    <property type="protein sequence ID" value="EYA15654.1"/>
    <property type="molecule type" value="Genomic_DNA"/>
</dbReference>